<proteinExistence type="predicted"/>
<dbReference type="Gene3D" id="3.40.190.10">
    <property type="entry name" value="Periplasmic binding protein-like II"/>
    <property type="match status" value="1"/>
</dbReference>
<dbReference type="RefSeq" id="WP_155202254.1">
    <property type="nucleotide sequence ID" value="NZ_WMZN01000010.1"/>
</dbReference>
<protein>
    <submittedName>
        <fullName evidence="1">Uncharacterized protein</fullName>
    </submittedName>
</protein>
<dbReference type="AlphaFoldDB" id="A0A6L6LU22"/>
<dbReference type="Proteomes" id="UP000472755">
    <property type="component" value="Unassembled WGS sequence"/>
</dbReference>
<gene>
    <name evidence="1" type="ORF">GMD59_13050</name>
</gene>
<reference evidence="1 2" key="1">
    <citation type="journal article" date="2019" name="Nat. Med.">
        <title>A library of human gut bacterial isolates paired with longitudinal multiomics data enables mechanistic microbiome research.</title>
        <authorList>
            <person name="Poyet M."/>
            <person name="Groussin M."/>
            <person name="Gibbons S.M."/>
            <person name="Avila-Pacheco J."/>
            <person name="Jiang X."/>
            <person name="Kearney S.M."/>
            <person name="Perrotta A.R."/>
            <person name="Berdy B."/>
            <person name="Zhao S."/>
            <person name="Lieberman T.D."/>
            <person name="Swanson P.K."/>
            <person name="Smith M."/>
            <person name="Roesemann S."/>
            <person name="Alexander J.E."/>
            <person name="Rich S.A."/>
            <person name="Livny J."/>
            <person name="Vlamakis H."/>
            <person name="Clish C."/>
            <person name="Bullock K."/>
            <person name="Deik A."/>
            <person name="Scott J."/>
            <person name="Pierce K.A."/>
            <person name="Xavier R.J."/>
            <person name="Alm E.J."/>
        </authorList>
    </citation>
    <scope>NUCLEOTIDE SEQUENCE [LARGE SCALE GENOMIC DNA]</scope>
    <source>
        <strain evidence="1 2">BIOML-A4</strain>
    </source>
</reference>
<evidence type="ECO:0000313" key="1">
    <source>
        <dbReference type="EMBL" id="MTS28207.1"/>
    </source>
</evidence>
<comment type="caution">
    <text evidence="1">The sequence shown here is derived from an EMBL/GenBank/DDBJ whole genome shotgun (WGS) entry which is preliminary data.</text>
</comment>
<organism evidence="1 2">
    <name type="scientific">Ruthenibacterium lactatiformans</name>
    <dbReference type="NCBI Taxonomy" id="1550024"/>
    <lineage>
        <taxon>Bacteria</taxon>
        <taxon>Bacillati</taxon>
        <taxon>Bacillota</taxon>
        <taxon>Clostridia</taxon>
        <taxon>Eubacteriales</taxon>
        <taxon>Oscillospiraceae</taxon>
        <taxon>Ruthenibacterium</taxon>
    </lineage>
</organism>
<accession>A0A6L6LU22</accession>
<name>A0A6L6LU22_9FIRM</name>
<dbReference type="SUPFAM" id="SSF53850">
    <property type="entry name" value="Periplasmic binding protein-like II"/>
    <property type="match status" value="1"/>
</dbReference>
<dbReference type="EMBL" id="WMZU01000023">
    <property type="protein sequence ID" value="MTS28207.1"/>
    <property type="molecule type" value="Genomic_DNA"/>
</dbReference>
<sequence length="71" mass="8102">MLPVSLTADEAKEYSKIMSAIDVYRNEMTLKFIMGIEPLENFDSYLEQLDKMGINDALAIQQAALDRFNAR</sequence>
<evidence type="ECO:0000313" key="2">
    <source>
        <dbReference type="Proteomes" id="UP000472755"/>
    </source>
</evidence>